<accession>A0ABP6XT39</accession>
<keyword evidence="8" id="KW-0902">Two-component regulatory system</keyword>
<comment type="caution">
    <text evidence="11">The sequence shown here is derived from an EMBL/GenBank/DDBJ whole genome shotgun (WGS) entry which is preliminary data.</text>
</comment>
<evidence type="ECO:0000256" key="3">
    <source>
        <dbReference type="ARBA" id="ARBA00022553"/>
    </source>
</evidence>
<evidence type="ECO:0000313" key="11">
    <source>
        <dbReference type="EMBL" id="GAA3572061.1"/>
    </source>
</evidence>
<gene>
    <name evidence="11" type="ORF">GCM10022197_30920</name>
</gene>
<dbReference type="Proteomes" id="UP001500767">
    <property type="component" value="Unassembled WGS sequence"/>
</dbReference>
<evidence type="ECO:0000256" key="6">
    <source>
        <dbReference type="ARBA" id="ARBA00022777"/>
    </source>
</evidence>
<evidence type="ECO:0000256" key="8">
    <source>
        <dbReference type="ARBA" id="ARBA00023012"/>
    </source>
</evidence>
<keyword evidence="4" id="KW-0808">Transferase</keyword>
<keyword evidence="3" id="KW-0597">Phosphoprotein</keyword>
<feature type="transmembrane region" description="Helical" evidence="9">
    <location>
        <begin position="159"/>
        <end position="180"/>
    </location>
</feature>
<sequence length="573" mass="59821">MLVLIERLALRRGPLRSALTLLAVAATAVGVLEIALTVGHATEHMVLAASLPASGAGFVLVGALAWSRRPSNRTGLLLCVTGLLVLGASLADTGLPAPLEGLGLLLAETPIPAALLVVLAFPSGRVAARFDRGLVVALTVAVLVRQLPVVLPGPDLEGLRTACSLVGAAILVVAVVRLARRVRAAPSGTGERWVLSVVYGYGMALLLFLPFSARVLTPLLDLDATTLGVVQAVGLAVLPFVFAAGVLRGGFARTGDLEDLAAWLGSRGQVDDSVRDLLASTLGDPSLEVLFSRPASGRLIDGDGRAASLHLDPDRGAVRVLGRGGADAGVTLTYDQTLFGDPSPVEQAGRVLAVALERERLRAELLAEQEALRTSRARVVEVADGQRRQLAQDLHDVLQSRLTLAALHAGRLAAASHDEATRTDLDRLRRELDVLITEFRHVVHGVMPALLLERGLPAAAEDLVDRLPVLARLEVVGAGTLPPALATNSYFILAEALTNAVRHARATVLHVVVAERDGSLHLSVRDDGVGGARPTGAGLRGIADRVEALEGRLDVHSPVGGGTHVEVVLPCAS</sequence>
<dbReference type="SMART" id="SM00387">
    <property type="entry name" value="HATPase_c"/>
    <property type="match status" value="1"/>
</dbReference>
<evidence type="ECO:0000256" key="1">
    <source>
        <dbReference type="ARBA" id="ARBA00000085"/>
    </source>
</evidence>
<dbReference type="InterPro" id="IPR003594">
    <property type="entry name" value="HATPase_dom"/>
</dbReference>
<keyword evidence="7" id="KW-0067">ATP-binding</keyword>
<dbReference type="Gene3D" id="1.20.5.1930">
    <property type="match status" value="1"/>
</dbReference>
<proteinExistence type="predicted"/>
<dbReference type="PANTHER" id="PTHR24421:SF10">
    <property type="entry name" value="NITRATE_NITRITE SENSOR PROTEIN NARQ"/>
    <property type="match status" value="1"/>
</dbReference>
<keyword evidence="6" id="KW-0418">Kinase</keyword>
<dbReference type="EC" id="2.7.13.3" evidence="2"/>
<evidence type="ECO:0000256" key="4">
    <source>
        <dbReference type="ARBA" id="ARBA00022679"/>
    </source>
</evidence>
<keyword evidence="9" id="KW-0472">Membrane</keyword>
<evidence type="ECO:0000256" key="7">
    <source>
        <dbReference type="ARBA" id="ARBA00022840"/>
    </source>
</evidence>
<dbReference type="InterPro" id="IPR011712">
    <property type="entry name" value="Sig_transdc_His_kin_sub3_dim/P"/>
</dbReference>
<organism evidence="11 12">
    <name type="scientific">Microlunatus spumicola</name>
    <dbReference type="NCBI Taxonomy" id="81499"/>
    <lineage>
        <taxon>Bacteria</taxon>
        <taxon>Bacillati</taxon>
        <taxon>Actinomycetota</taxon>
        <taxon>Actinomycetes</taxon>
        <taxon>Propionibacteriales</taxon>
        <taxon>Propionibacteriaceae</taxon>
        <taxon>Microlunatus</taxon>
    </lineage>
</organism>
<feature type="transmembrane region" description="Helical" evidence="9">
    <location>
        <begin position="45"/>
        <end position="67"/>
    </location>
</feature>
<dbReference type="Pfam" id="PF02518">
    <property type="entry name" value="HATPase_c"/>
    <property type="match status" value="1"/>
</dbReference>
<feature type="transmembrane region" description="Helical" evidence="9">
    <location>
        <begin position="21"/>
        <end position="39"/>
    </location>
</feature>
<evidence type="ECO:0000259" key="10">
    <source>
        <dbReference type="SMART" id="SM00387"/>
    </source>
</evidence>
<feature type="transmembrane region" description="Helical" evidence="9">
    <location>
        <begin position="74"/>
        <end position="91"/>
    </location>
</feature>
<feature type="transmembrane region" description="Helical" evidence="9">
    <location>
        <begin position="133"/>
        <end position="153"/>
    </location>
</feature>
<feature type="transmembrane region" description="Helical" evidence="9">
    <location>
        <begin position="225"/>
        <end position="247"/>
    </location>
</feature>
<dbReference type="CDD" id="cd16917">
    <property type="entry name" value="HATPase_UhpB-NarQ-NarX-like"/>
    <property type="match status" value="1"/>
</dbReference>
<dbReference type="InterPro" id="IPR036890">
    <property type="entry name" value="HATPase_C_sf"/>
</dbReference>
<dbReference type="PANTHER" id="PTHR24421">
    <property type="entry name" value="NITRATE/NITRITE SENSOR PROTEIN NARX-RELATED"/>
    <property type="match status" value="1"/>
</dbReference>
<dbReference type="SUPFAM" id="SSF55874">
    <property type="entry name" value="ATPase domain of HSP90 chaperone/DNA topoisomerase II/histidine kinase"/>
    <property type="match status" value="1"/>
</dbReference>
<dbReference type="Pfam" id="PF07730">
    <property type="entry name" value="HisKA_3"/>
    <property type="match status" value="1"/>
</dbReference>
<feature type="transmembrane region" description="Helical" evidence="9">
    <location>
        <begin position="103"/>
        <end position="121"/>
    </location>
</feature>
<comment type="catalytic activity">
    <reaction evidence="1">
        <text>ATP + protein L-histidine = ADP + protein N-phospho-L-histidine.</text>
        <dbReference type="EC" id="2.7.13.3"/>
    </reaction>
</comment>
<dbReference type="InterPro" id="IPR050482">
    <property type="entry name" value="Sensor_HK_TwoCompSys"/>
</dbReference>
<keyword evidence="9" id="KW-0812">Transmembrane</keyword>
<evidence type="ECO:0000256" key="2">
    <source>
        <dbReference type="ARBA" id="ARBA00012438"/>
    </source>
</evidence>
<evidence type="ECO:0000313" key="12">
    <source>
        <dbReference type="Proteomes" id="UP001500767"/>
    </source>
</evidence>
<name>A0ABP6XT39_9ACTN</name>
<reference evidence="12" key="1">
    <citation type="journal article" date="2019" name="Int. J. Syst. Evol. Microbiol.">
        <title>The Global Catalogue of Microorganisms (GCM) 10K type strain sequencing project: providing services to taxonomists for standard genome sequencing and annotation.</title>
        <authorList>
            <consortium name="The Broad Institute Genomics Platform"/>
            <consortium name="The Broad Institute Genome Sequencing Center for Infectious Disease"/>
            <person name="Wu L."/>
            <person name="Ma J."/>
        </authorList>
    </citation>
    <scope>NUCLEOTIDE SEQUENCE [LARGE SCALE GENOMIC DNA]</scope>
    <source>
        <strain evidence="12">JCM 16540</strain>
    </source>
</reference>
<feature type="domain" description="Histidine kinase/HSP90-like ATPase" evidence="10">
    <location>
        <begin position="484"/>
        <end position="573"/>
    </location>
</feature>
<evidence type="ECO:0000256" key="9">
    <source>
        <dbReference type="SAM" id="Phobius"/>
    </source>
</evidence>
<keyword evidence="12" id="KW-1185">Reference proteome</keyword>
<evidence type="ECO:0000256" key="5">
    <source>
        <dbReference type="ARBA" id="ARBA00022741"/>
    </source>
</evidence>
<feature type="transmembrane region" description="Helical" evidence="9">
    <location>
        <begin position="192"/>
        <end position="213"/>
    </location>
</feature>
<protein>
    <recommendedName>
        <fullName evidence="2">histidine kinase</fullName>
        <ecNumber evidence="2">2.7.13.3</ecNumber>
    </recommendedName>
</protein>
<keyword evidence="5" id="KW-0547">Nucleotide-binding</keyword>
<keyword evidence="9" id="KW-1133">Transmembrane helix</keyword>
<dbReference type="EMBL" id="BAAAYR010000004">
    <property type="protein sequence ID" value="GAA3572061.1"/>
    <property type="molecule type" value="Genomic_DNA"/>
</dbReference>
<dbReference type="Gene3D" id="3.30.565.10">
    <property type="entry name" value="Histidine kinase-like ATPase, C-terminal domain"/>
    <property type="match status" value="1"/>
</dbReference>